<protein>
    <submittedName>
        <fullName evidence="2">Uncharacterized protein</fullName>
    </submittedName>
</protein>
<gene>
    <name evidence="2" type="ORF">Mal52_16290</name>
</gene>
<dbReference type="AlphaFoldDB" id="A0A517ZL20"/>
<evidence type="ECO:0000313" key="2">
    <source>
        <dbReference type="EMBL" id="QDU43157.1"/>
    </source>
</evidence>
<reference evidence="2 3" key="1">
    <citation type="submission" date="2019-02" db="EMBL/GenBank/DDBJ databases">
        <title>Deep-cultivation of Planctomycetes and their phenomic and genomic characterization uncovers novel biology.</title>
        <authorList>
            <person name="Wiegand S."/>
            <person name="Jogler M."/>
            <person name="Boedeker C."/>
            <person name="Pinto D."/>
            <person name="Vollmers J."/>
            <person name="Rivas-Marin E."/>
            <person name="Kohn T."/>
            <person name="Peeters S.H."/>
            <person name="Heuer A."/>
            <person name="Rast P."/>
            <person name="Oberbeckmann S."/>
            <person name="Bunk B."/>
            <person name="Jeske O."/>
            <person name="Meyerdierks A."/>
            <person name="Storesund J.E."/>
            <person name="Kallscheuer N."/>
            <person name="Luecker S."/>
            <person name="Lage O.M."/>
            <person name="Pohl T."/>
            <person name="Merkel B.J."/>
            <person name="Hornburger P."/>
            <person name="Mueller R.-W."/>
            <person name="Bruemmer F."/>
            <person name="Labrenz M."/>
            <person name="Spormann A.M."/>
            <person name="Op den Camp H."/>
            <person name="Overmann J."/>
            <person name="Amann R."/>
            <person name="Jetten M.S.M."/>
            <person name="Mascher T."/>
            <person name="Medema M.H."/>
            <person name="Devos D.P."/>
            <person name="Kaster A.-K."/>
            <person name="Ovreas L."/>
            <person name="Rohde M."/>
            <person name="Galperin M.Y."/>
            <person name="Jogler C."/>
        </authorList>
    </citation>
    <scope>NUCLEOTIDE SEQUENCE [LARGE SCALE GENOMIC DNA]</scope>
    <source>
        <strain evidence="2 3">Mal52</strain>
    </source>
</reference>
<name>A0A517ZL20_9PLAN</name>
<keyword evidence="1" id="KW-1133">Transmembrane helix</keyword>
<accession>A0A517ZL20</accession>
<dbReference type="Proteomes" id="UP000319383">
    <property type="component" value="Chromosome"/>
</dbReference>
<organism evidence="2 3">
    <name type="scientific">Symmachiella dynata</name>
    <dbReference type="NCBI Taxonomy" id="2527995"/>
    <lineage>
        <taxon>Bacteria</taxon>
        <taxon>Pseudomonadati</taxon>
        <taxon>Planctomycetota</taxon>
        <taxon>Planctomycetia</taxon>
        <taxon>Planctomycetales</taxon>
        <taxon>Planctomycetaceae</taxon>
        <taxon>Symmachiella</taxon>
    </lineage>
</organism>
<feature type="transmembrane region" description="Helical" evidence="1">
    <location>
        <begin position="23"/>
        <end position="45"/>
    </location>
</feature>
<feature type="transmembrane region" description="Helical" evidence="1">
    <location>
        <begin position="176"/>
        <end position="194"/>
    </location>
</feature>
<dbReference type="KEGG" id="sdyn:Mal52_16290"/>
<evidence type="ECO:0000256" key="1">
    <source>
        <dbReference type="SAM" id="Phobius"/>
    </source>
</evidence>
<dbReference type="RefSeq" id="WP_145375257.1">
    <property type="nucleotide sequence ID" value="NZ_CP036276.1"/>
</dbReference>
<keyword evidence="3" id="KW-1185">Reference proteome</keyword>
<keyword evidence="1" id="KW-0812">Transmembrane</keyword>
<evidence type="ECO:0000313" key="3">
    <source>
        <dbReference type="Proteomes" id="UP000319383"/>
    </source>
</evidence>
<keyword evidence="1" id="KW-0472">Membrane</keyword>
<dbReference type="EMBL" id="CP036276">
    <property type="protein sequence ID" value="QDU43157.1"/>
    <property type="molecule type" value="Genomic_DNA"/>
</dbReference>
<proteinExistence type="predicted"/>
<sequence length="195" mass="20954">MTATQAEPNSDAAIPPNTSPWRIAGWGAVGVIVISVSLCVILAAIRSTGLTSITVTALDPAAEPRDHELPFFKQKEALPDYRLILLLNRGDQVRLGSKPDTSAADGLTWQLSDPVSLADITTVRLEDQDKLLSDTLAEVEVLDDVVVEQGYRFEFTSQRSLTVGIQSFFRTPIGQAIAAGFCIAVVLIVASVIYA</sequence>